<dbReference type="Pfam" id="PF05977">
    <property type="entry name" value="MFS_3"/>
    <property type="match status" value="1"/>
</dbReference>
<evidence type="ECO:0000313" key="10">
    <source>
        <dbReference type="Proteomes" id="UP000019225"/>
    </source>
</evidence>
<keyword evidence="10" id="KW-1185">Reference proteome</keyword>
<proteinExistence type="predicted"/>
<feature type="transmembrane region" description="Helical" evidence="7">
    <location>
        <begin position="224"/>
        <end position="247"/>
    </location>
</feature>
<feature type="transmembrane region" description="Helical" evidence="7">
    <location>
        <begin position="353"/>
        <end position="374"/>
    </location>
</feature>
<dbReference type="PROSITE" id="PS50850">
    <property type="entry name" value="MFS"/>
    <property type="match status" value="1"/>
</dbReference>
<evidence type="ECO:0000256" key="3">
    <source>
        <dbReference type="ARBA" id="ARBA00022475"/>
    </source>
</evidence>
<feature type="transmembrane region" description="Helical" evidence="7">
    <location>
        <begin position="162"/>
        <end position="188"/>
    </location>
</feature>
<dbReference type="SUPFAM" id="SSF103473">
    <property type="entry name" value="MFS general substrate transporter"/>
    <property type="match status" value="1"/>
</dbReference>
<organism evidence="9 10">
    <name type="scientific">Kutzneria albida DSM 43870</name>
    <dbReference type="NCBI Taxonomy" id="1449976"/>
    <lineage>
        <taxon>Bacteria</taxon>
        <taxon>Bacillati</taxon>
        <taxon>Actinomycetota</taxon>
        <taxon>Actinomycetes</taxon>
        <taxon>Pseudonocardiales</taxon>
        <taxon>Pseudonocardiaceae</taxon>
        <taxon>Kutzneria</taxon>
    </lineage>
</organism>
<protein>
    <recommendedName>
        <fullName evidence="8">Major facilitator superfamily (MFS) profile domain-containing protein</fullName>
    </recommendedName>
</protein>
<keyword evidence="2" id="KW-0813">Transport</keyword>
<sequence length="417" mass="44164">MARPSLLAHADFRRLWAGDTVSQFGVFIGQFAIPTLAITLLAATPFEVGALSAAETCGFLLVGLPAGVWVDRLRRRPLMLRADLARGALLATIPLAWALGVLTVAQLLVTALLVGVLTVFFDVAYQSYLPALVSRDQLADGNAKLQASQSTAQVTGPAIAGWLVQVVGAANAVLATALGFFASAAALWRIRTVEPEPDRTQRRGMRVEIAEGLRFVLHHRVLRAITGCTATANLFGGVNNAVLMVFLVRELGVVPGLAGALLAVGGIGGVLGALHASWWARRVGQARSIWLVQLVFSPMMLLLPLAGNDWRLVFFALAEGAVGYSAVVYNVAQVSFRQGVCPDHLLGRMNASIRFIVWGTLPLGGLLGGALAEWVGARGALWVGAAGGLLAVLWVLASPLRTLRDLPTEQPRPTSAR</sequence>
<dbReference type="STRING" id="1449976.KALB_6661"/>
<evidence type="ECO:0000256" key="6">
    <source>
        <dbReference type="ARBA" id="ARBA00023136"/>
    </source>
</evidence>
<dbReference type="GO" id="GO:0005886">
    <property type="term" value="C:plasma membrane"/>
    <property type="evidence" value="ECO:0007669"/>
    <property type="project" value="UniProtKB-SubCell"/>
</dbReference>
<keyword evidence="5 7" id="KW-1133">Transmembrane helix</keyword>
<gene>
    <name evidence="9" type="ORF">KALB_6661</name>
</gene>
<feature type="transmembrane region" description="Helical" evidence="7">
    <location>
        <begin position="312"/>
        <end position="332"/>
    </location>
</feature>
<accession>W5WGZ7</accession>
<dbReference type="PATRIC" id="fig|1449976.3.peg.6687"/>
<feature type="domain" description="Major facilitator superfamily (MFS) profile" evidence="8">
    <location>
        <begin position="172"/>
        <end position="417"/>
    </location>
</feature>
<comment type="subcellular location">
    <subcellularLocation>
        <location evidence="1">Cell membrane</location>
        <topology evidence="1">Multi-pass membrane protein</topology>
    </subcellularLocation>
</comment>
<evidence type="ECO:0000313" key="9">
    <source>
        <dbReference type="EMBL" id="AHI00021.1"/>
    </source>
</evidence>
<dbReference type="RefSeq" id="WP_025359897.1">
    <property type="nucleotide sequence ID" value="NZ_CP007155.1"/>
</dbReference>
<dbReference type="Proteomes" id="UP000019225">
    <property type="component" value="Chromosome"/>
</dbReference>
<dbReference type="eggNOG" id="COG2223">
    <property type="taxonomic scope" value="Bacteria"/>
</dbReference>
<evidence type="ECO:0000256" key="5">
    <source>
        <dbReference type="ARBA" id="ARBA00022989"/>
    </source>
</evidence>
<evidence type="ECO:0000256" key="4">
    <source>
        <dbReference type="ARBA" id="ARBA00022692"/>
    </source>
</evidence>
<feature type="transmembrane region" description="Helical" evidence="7">
    <location>
        <begin position="21"/>
        <end position="43"/>
    </location>
</feature>
<dbReference type="HOGENOM" id="CLU_034180_13_2_11"/>
<feature type="transmembrane region" description="Helical" evidence="7">
    <location>
        <begin position="91"/>
        <end position="121"/>
    </location>
</feature>
<dbReference type="EMBL" id="CP007155">
    <property type="protein sequence ID" value="AHI00021.1"/>
    <property type="molecule type" value="Genomic_DNA"/>
</dbReference>
<feature type="transmembrane region" description="Helical" evidence="7">
    <location>
        <begin position="288"/>
        <end position="306"/>
    </location>
</feature>
<evidence type="ECO:0000256" key="1">
    <source>
        <dbReference type="ARBA" id="ARBA00004651"/>
    </source>
</evidence>
<evidence type="ECO:0000259" key="8">
    <source>
        <dbReference type="PROSITE" id="PS50850"/>
    </source>
</evidence>
<dbReference type="AlphaFoldDB" id="W5WGZ7"/>
<keyword evidence="6 7" id="KW-0472">Membrane</keyword>
<dbReference type="GO" id="GO:0022857">
    <property type="term" value="F:transmembrane transporter activity"/>
    <property type="evidence" value="ECO:0007669"/>
    <property type="project" value="InterPro"/>
</dbReference>
<feature type="transmembrane region" description="Helical" evidence="7">
    <location>
        <begin position="49"/>
        <end position="70"/>
    </location>
</feature>
<name>W5WGZ7_9PSEU</name>
<dbReference type="KEGG" id="kal:KALB_6661"/>
<reference evidence="9 10" key="1">
    <citation type="journal article" date="2014" name="BMC Genomics">
        <title>Complete genome sequence of producer of the glycopeptide antibiotic Aculeximycin Kutzneria albida DSM 43870T, a representative of minor genus of Pseudonocardiaceae.</title>
        <authorList>
            <person name="Rebets Y."/>
            <person name="Tokovenko B."/>
            <person name="Lushchyk I."/>
            <person name="Ruckert C."/>
            <person name="Zaburannyi N."/>
            <person name="Bechthold A."/>
            <person name="Kalinowski J."/>
            <person name="Luzhetskyy A."/>
        </authorList>
    </citation>
    <scope>NUCLEOTIDE SEQUENCE [LARGE SCALE GENOMIC DNA]</scope>
    <source>
        <strain evidence="9">DSM 43870</strain>
    </source>
</reference>
<dbReference type="InterPro" id="IPR036259">
    <property type="entry name" value="MFS_trans_sf"/>
</dbReference>
<keyword evidence="4 7" id="KW-0812">Transmembrane</keyword>
<keyword evidence="3" id="KW-1003">Cell membrane</keyword>
<dbReference type="InterPro" id="IPR020846">
    <property type="entry name" value="MFS_dom"/>
</dbReference>
<evidence type="ECO:0000256" key="7">
    <source>
        <dbReference type="SAM" id="Phobius"/>
    </source>
</evidence>
<dbReference type="Gene3D" id="1.20.1250.20">
    <property type="entry name" value="MFS general substrate transporter like domains"/>
    <property type="match status" value="1"/>
</dbReference>
<dbReference type="CDD" id="cd06173">
    <property type="entry name" value="MFS_MefA_like"/>
    <property type="match status" value="1"/>
</dbReference>
<evidence type="ECO:0000256" key="2">
    <source>
        <dbReference type="ARBA" id="ARBA00022448"/>
    </source>
</evidence>
<feature type="transmembrane region" description="Helical" evidence="7">
    <location>
        <begin position="253"/>
        <end position="276"/>
    </location>
</feature>
<dbReference type="PANTHER" id="PTHR23513">
    <property type="entry name" value="INTEGRAL MEMBRANE EFFLUX PROTEIN-RELATED"/>
    <property type="match status" value="1"/>
</dbReference>
<dbReference type="OrthoDB" id="9815525at2"/>
<dbReference type="PANTHER" id="PTHR23513:SF6">
    <property type="entry name" value="MAJOR FACILITATOR SUPERFAMILY ASSOCIATED DOMAIN-CONTAINING PROTEIN"/>
    <property type="match status" value="1"/>
</dbReference>
<feature type="transmembrane region" description="Helical" evidence="7">
    <location>
        <begin position="380"/>
        <end position="397"/>
    </location>
</feature>
<dbReference type="InterPro" id="IPR010290">
    <property type="entry name" value="TM_effector"/>
</dbReference>